<dbReference type="Gene3D" id="2.30.110.10">
    <property type="entry name" value="Electron Transport, Fmn-binding Protein, Chain A"/>
    <property type="match status" value="1"/>
</dbReference>
<organism evidence="1 2">
    <name type="scientific">Phyllobacterium endophyticum</name>
    <dbReference type="NCBI Taxonomy" id="1149773"/>
    <lineage>
        <taxon>Bacteria</taxon>
        <taxon>Pseudomonadati</taxon>
        <taxon>Pseudomonadota</taxon>
        <taxon>Alphaproteobacteria</taxon>
        <taxon>Hyphomicrobiales</taxon>
        <taxon>Phyllobacteriaceae</taxon>
        <taxon>Phyllobacterium</taxon>
    </lineage>
</organism>
<dbReference type="OrthoDB" id="8137294at2"/>
<name>A0A2P7ASG2_9HYPH</name>
<dbReference type="RefSeq" id="WP_106717878.1">
    <property type="nucleotide sequence ID" value="NZ_JACHXT010000003.1"/>
</dbReference>
<dbReference type="InterPro" id="IPR012349">
    <property type="entry name" value="Split_barrel_FMN-bd"/>
</dbReference>
<reference evidence="2" key="1">
    <citation type="submission" date="2017-11" db="EMBL/GenBank/DDBJ databases">
        <authorList>
            <person name="Kuznetsova I."/>
            <person name="Sazanova A."/>
            <person name="Chirak E."/>
            <person name="Safronova V."/>
            <person name="Willems A."/>
        </authorList>
    </citation>
    <scope>NUCLEOTIDE SEQUENCE [LARGE SCALE GENOMIC DNA]</scope>
    <source>
        <strain evidence="2">PEPV15</strain>
    </source>
</reference>
<dbReference type="InterPro" id="IPR024747">
    <property type="entry name" value="Pyridox_Oxase-rel"/>
</dbReference>
<dbReference type="Proteomes" id="UP000241158">
    <property type="component" value="Unassembled WGS sequence"/>
</dbReference>
<dbReference type="AlphaFoldDB" id="A0A2P7ASG2"/>
<proteinExistence type="predicted"/>
<sequence length="148" mass="17235">MQIIEMNQFEIMQVIENATVGRLACVHDGQPYIVPLNFAHHFGALYAFTTFGRKVEWMRSNPKVCVEFDNVSATNDWQSVIVMGQYEELTHGQDTNEARNEAYGLLSKRAEWWEPAYVKTVIRDHVRRLEPVYFRILITDKTGHKAMK</sequence>
<comment type="caution">
    <text evidence="1">The sequence shown here is derived from an EMBL/GenBank/DDBJ whole genome shotgun (WGS) entry which is preliminary data.</text>
</comment>
<evidence type="ECO:0000313" key="1">
    <source>
        <dbReference type="EMBL" id="PSH57113.1"/>
    </source>
</evidence>
<evidence type="ECO:0000313" key="2">
    <source>
        <dbReference type="Proteomes" id="UP000241158"/>
    </source>
</evidence>
<keyword evidence="2" id="KW-1185">Reference proteome</keyword>
<protein>
    <submittedName>
        <fullName evidence="1">Pyridoxamine 5'-phosphate oxidase family protein</fullName>
    </submittedName>
</protein>
<dbReference type="Pfam" id="PF12900">
    <property type="entry name" value="Pyridox_ox_2"/>
    <property type="match status" value="1"/>
</dbReference>
<accession>A0A2P7ASG2</accession>
<dbReference type="SUPFAM" id="SSF50475">
    <property type="entry name" value="FMN-binding split barrel"/>
    <property type="match status" value="1"/>
</dbReference>
<gene>
    <name evidence="1" type="ORF">CU100_17805</name>
</gene>
<dbReference type="EMBL" id="PGGN01000003">
    <property type="protein sequence ID" value="PSH57113.1"/>
    <property type="molecule type" value="Genomic_DNA"/>
</dbReference>